<dbReference type="OrthoDB" id="9791620at2"/>
<comment type="caution">
    <text evidence="3">The sequence shown here is derived from an EMBL/GenBank/DDBJ whole genome shotgun (WGS) entry which is preliminary data.</text>
</comment>
<sequence length="609" mass="67654">MQNLYISKVQVEGGFLDGLNIELENGLNTVIGARGTGKSSLIELIRFCLSIPGHTAESSSKSLAHAKAVLRDGQVSVTLSDGNESYHFSRTVDTNTTPQIPSGLELPLIFSQTEVENIGLLSSGRLKLIDDFNPDIQQLEINETSAASIIESLSIEIAKFNESVAESEDQLAKLPELKGRLKEYEEEEKKLKATSDLVSDKSDKLSSLSEDYLKLKARINAVDSFIDNQKEREEKLKSYLEISKSEEQASESNFDDESLESLVLNADAQVRSALEKIIEVIKSAKSKKEHLELKQSDITKAGQKLRTEVDSLQKGAGEISRKIQRVKEDIALLESIEISNENKERKIMSLTMERDKAIDSLRRVRIERAAKRQEVCEQLTNRLKPRIRVHLEENSQLEDYQQVIIEILKGTGIKYNELAPAIANSIPPEVLFELAESNDFESFSKLLNISQERAGRVLYEVAKSLGQLATVRLEDEVILELLDGSEPKDFSQLSTGQRCTVILPIILQHTHSTLIVDQPEDHIDNAFIVETLISALKSREGLGQTIVTTHNANIPVLGEASQVMELHSDGTRGHISTCGALSSSTVVEAISTVMEGGREAFRLRAKFYD</sequence>
<protein>
    <recommendedName>
        <fullName evidence="2">Rad50/SbcC-type AAA domain-containing protein</fullName>
    </recommendedName>
</protein>
<dbReference type="EMBL" id="PIQC01000003">
    <property type="protein sequence ID" value="RUO71641.1"/>
    <property type="molecule type" value="Genomic_DNA"/>
</dbReference>
<feature type="coiled-coil region" evidence="1">
    <location>
        <begin position="150"/>
        <end position="201"/>
    </location>
</feature>
<dbReference type="AlphaFoldDB" id="A0A432Z196"/>
<keyword evidence="1" id="KW-0175">Coiled coil</keyword>
<reference evidence="4" key="1">
    <citation type="journal article" date="2018" name="Front. Microbiol.">
        <title>Genome-Based Analysis Reveals the Taxonomy and Diversity of the Family Idiomarinaceae.</title>
        <authorList>
            <person name="Liu Y."/>
            <person name="Lai Q."/>
            <person name="Shao Z."/>
        </authorList>
    </citation>
    <scope>NUCLEOTIDE SEQUENCE [LARGE SCALE GENOMIC DNA]</scope>
    <source>
        <strain evidence="4">R22</strain>
    </source>
</reference>
<evidence type="ECO:0000313" key="3">
    <source>
        <dbReference type="EMBL" id="RUO71641.1"/>
    </source>
</evidence>
<dbReference type="Proteomes" id="UP000288058">
    <property type="component" value="Unassembled WGS sequence"/>
</dbReference>
<dbReference type="RefSeq" id="WP_126780414.1">
    <property type="nucleotide sequence ID" value="NZ_PIQC01000003.1"/>
</dbReference>
<dbReference type="SUPFAM" id="SSF52540">
    <property type="entry name" value="P-loop containing nucleoside triphosphate hydrolases"/>
    <property type="match status" value="1"/>
</dbReference>
<dbReference type="Pfam" id="PF13476">
    <property type="entry name" value="AAA_23"/>
    <property type="match status" value="1"/>
</dbReference>
<dbReference type="InterPro" id="IPR038729">
    <property type="entry name" value="Rad50/SbcC_AAA"/>
</dbReference>
<evidence type="ECO:0000259" key="2">
    <source>
        <dbReference type="Pfam" id="PF13476"/>
    </source>
</evidence>
<dbReference type="InterPro" id="IPR027417">
    <property type="entry name" value="P-loop_NTPase"/>
</dbReference>
<evidence type="ECO:0000313" key="4">
    <source>
        <dbReference type="Proteomes" id="UP000288058"/>
    </source>
</evidence>
<keyword evidence="4" id="KW-1185">Reference proteome</keyword>
<accession>A0A432Z196</accession>
<dbReference type="PANTHER" id="PTHR32114">
    <property type="entry name" value="ABC TRANSPORTER ABCH.3"/>
    <property type="match status" value="1"/>
</dbReference>
<organism evidence="3 4">
    <name type="scientific">Idiomarina ramblicola</name>
    <dbReference type="NCBI Taxonomy" id="263724"/>
    <lineage>
        <taxon>Bacteria</taxon>
        <taxon>Pseudomonadati</taxon>
        <taxon>Pseudomonadota</taxon>
        <taxon>Gammaproteobacteria</taxon>
        <taxon>Alteromonadales</taxon>
        <taxon>Idiomarinaceae</taxon>
        <taxon>Idiomarina</taxon>
    </lineage>
</organism>
<dbReference type="Gene3D" id="3.40.50.300">
    <property type="entry name" value="P-loop containing nucleotide triphosphate hydrolases"/>
    <property type="match status" value="2"/>
</dbReference>
<feature type="domain" description="Rad50/SbcC-type AAA" evidence="2">
    <location>
        <begin position="17"/>
        <end position="237"/>
    </location>
</feature>
<name>A0A432Z196_9GAMM</name>
<gene>
    <name evidence="3" type="ORF">CWI78_03760</name>
</gene>
<proteinExistence type="predicted"/>
<evidence type="ECO:0000256" key="1">
    <source>
        <dbReference type="SAM" id="Coils"/>
    </source>
</evidence>
<dbReference type="PANTHER" id="PTHR32114:SF2">
    <property type="entry name" value="ABC TRANSPORTER ABCH.3"/>
    <property type="match status" value="1"/>
</dbReference>